<feature type="domain" description="NADH:quinone oxidoreductase/Mrp antiporter transmembrane" evidence="9">
    <location>
        <begin position="142"/>
        <end position="437"/>
    </location>
</feature>
<organism evidence="10 11">
    <name type="scientific">Hyphobacterium lacteum</name>
    <dbReference type="NCBI Taxonomy" id="3116575"/>
    <lineage>
        <taxon>Bacteria</taxon>
        <taxon>Pseudomonadati</taxon>
        <taxon>Pseudomonadota</taxon>
        <taxon>Alphaproteobacteria</taxon>
        <taxon>Maricaulales</taxon>
        <taxon>Maricaulaceae</taxon>
        <taxon>Hyphobacterium</taxon>
    </lineage>
</organism>
<evidence type="ECO:0000256" key="6">
    <source>
        <dbReference type="ARBA" id="ARBA00023136"/>
    </source>
</evidence>
<keyword evidence="11" id="KW-1185">Reference proteome</keyword>
<dbReference type="Proteomes" id="UP001354971">
    <property type="component" value="Unassembled WGS sequence"/>
</dbReference>
<keyword evidence="6 8" id="KW-0472">Membrane</keyword>
<evidence type="ECO:0000313" key="10">
    <source>
        <dbReference type="EMBL" id="MEE2527033.1"/>
    </source>
</evidence>
<feature type="transmembrane region" description="Helical" evidence="8">
    <location>
        <begin position="121"/>
        <end position="140"/>
    </location>
</feature>
<feature type="transmembrane region" description="Helical" evidence="8">
    <location>
        <begin position="423"/>
        <end position="446"/>
    </location>
</feature>
<proteinExistence type="inferred from homology"/>
<dbReference type="PANTHER" id="PTHR42703:SF1">
    <property type="entry name" value="NA(+)_H(+) ANTIPORTER SUBUNIT D1"/>
    <property type="match status" value="1"/>
</dbReference>
<feature type="transmembrane region" description="Helical" evidence="8">
    <location>
        <begin position="146"/>
        <end position="166"/>
    </location>
</feature>
<evidence type="ECO:0000256" key="2">
    <source>
        <dbReference type="ARBA" id="ARBA00005346"/>
    </source>
</evidence>
<feature type="transmembrane region" description="Helical" evidence="8">
    <location>
        <begin position="385"/>
        <end position="411"/>
    </location>
</feature>
<evidence type="ECO:0000313" key="11">
    <source>
        <dbReference type="Proteomes" id="UP001354971"/>
    </source>
</evidence>
<feature type="transmembrane region" description="Helical" evidence="8">
    <location>
        <begin position="289"/>
        <end position="312"/>
    </location>
</feature>
<feature type="transmembrane region" description="Helical" evidence="8">
    <location>
        <begin position="255"/>
        <end position="277"/>
    </location>
</feature>
<feature type="transmembrane region" description="Helical" evidence="8">
    <location>
        <begin position="354"/>
        <end position="373"/>
    </location>
</feature>
<evidence type="ECO:0000259" key="9">
    <source>
        <dbReference type="Pfam" id="PF00361"/>
    </source>
</evidence>
<dbReference type="InterPro" id="IPR001750">
    <property type="entry name" value="ND/Mrp_TM"/>
</dbReference>
<feature type="transmembrane region" description="Helical" evidence="8">
    <location>
        <begin position="15"/>
        <end position="34"/>
    </location>
</feature>
<evidence type="ECO:0000256" key="4">
    <source>
        <dbReference type="ARBA" id="ARBA00022692"/>
    </source>
</evidence>
<evidence type="ECO:0000256" key="8">
    <source>
        <dbReference type="SAM" id="Phobius"/>
    </source>
</evidence>
<dbReference type="PRINTS" id="PR01434">
    <property type="entry name" value="NADHDHGNASE5"/>
</dbReference>
<feature type="transmembrane region" description="Helical" evidence="8">
    <location>
        <begin position="220"/>
        <end position="243"/>
    </location>
</feature>
<comment type="subcellular location">
    <subcellularLocation>
        <location evidence="1">Cell membrane</location>
        <topology evidence="1">Multi-pass membrane protein</topology>
    </subcellularLocation>
    <subcellularLocation>
        <location evidence="7">Membrane</location>
        <topology evidence="7">Multi-pass membrane protein</topology>
    </subcellularLocation>
</comment>
<dbReference type="PANTHER" id="PTHR42703">
    <property type="entry name" value="NADH DEHYDROGENASE"/>
    <property type="match status" value="1"/>
</dbReference>
<gene>
    <name evidence="10" type="ORF">V0U79_11700</name>
</gene>
<feature type="transmembrane region" description="Helical" evidence="8">
    <location>
        <begin position="178"/>
        <end position="200"/>
    </location>
</feature>
<dbReference type="EMBL" id="JAZDRP010000008">
    <property type="protein sequence ID" value="MEE2527033.1"/>
    <property type="molecule type" value="Genomic_DNA"/>
</dbReference>
<feature type="transmembrane region" description="Helical" evidence="8">
    <location>
        <begin position="88"/>
        <end position="109"/>
    </location>
</feature>
<evidence type="ECO:0000256" key="1">
    <source>
        <dbReference type="ARBA" id="ARBA00004651"/>
    </source>
</evidence>
<comment type="similarity">
    <text evidence="2">Belongs to the CPA3 antiporters (TC 2.A.63) subunit D family.</text>
</comment>
<keyword evidence="5 8" id="KW-1133">Transmembrane helix</keyword>
<evidence type="ECO:0000256" key="3">
    <source>
        <dbReference type="ARBA" id="ARBA00022475"/>
    </source>
</evidence>
<protein>
    <submittedName>
        <fullName evidence="10">Monovalent cation/H+ antiporter subunit D family protein</fullName>
    </submittedName>
</protein>
<feature type="transmembrane region" description="Helical" evidence="8">
    <location>
        <begin position="41"/>
        <end position="68"/>
    </location>
</feature>
<feature type="transmembrane region" description="Helical" evidence="8">
    <location>
        <begin position="319"/>
        <end position="348"/>
    </location>
</feature>
<accession>A0ABU7LT00</accession>
<dbReference type="Pfam" id="PF00361">
    <property type="entry name" value="Proton_antipo_M"/>
    <property type="match status" value="1"/>
</dbReference>
<dbReference type="InterPro" id="IPR050586">
    <property type="entry name" value="CPA3_Na-H_Antiporter_D"/>
</dbReference>
<reference evidence="10 11" key="1">
    <citation type="submission" date="2024-01" db="EMBL/GenBank/DDBJ databases">
        <title>Hyphobacterium bacterium isolated from marine sediment.</title>
        <authorList>
            <person name="Zhao S."/>
        </authorList>
    </citation>
    <scope>NUCLEOTIDE SEQUENCE [LARGE SCALE GENOMIC DNA]</scope>
    <source>
        <strain evidence="11">HN65</strain>
    </source>
</reference>
<evidence type="ECO:0000256" key="7">
    <source>
        <dbReference type="RuleBase" id="RU000320"/>
    </source>
</evidence>
<dbReference type="RefSeq" id="WP_330199697.1">
    <property type="nucleotide sequence ID" value="NZ_JAZDRP010000008.1"/>
</dbReference>
<feature type="transmembrane region" description="Helical" evidence="8">
    <location>
        <begin position="467"/>
        <end position="487"/>
    </location>
</feature>
<keyword evidence="4 7" id="KW-0812">Transmembrane</keyword>
<sequence>MEFLSSLLPAHVAEHAPALVVVAPLLMAAVAAIMPNGRLGWGVALLTTAVSAVLAVAIVVEVQTGGVISYAMGGWQPPAGIEFRIDNLNAVLLLLIAALGLLSTIYALPSVADEIAENRQALFYSAFLVCFAGLLGVAITGDAFNMFVFLEISSISTYVLVGMGAGNDRRALTAAYNYLILGTIGATFFVIGVGFLYMATGTLNMADMAERLPDMSDNRVVQAAFAFIIVGLGLKAAMFPLHLWLPNAYAYAPNFVTSFLATTATKVAFYTLVRFLFDVFWPDAPFVQVSFLWVFAVLGIIGMIVASVQAVFQDDARRLLAFSSVAQVGYMMLGLGIGTAAGVSAGMLHLVNHALMKGALFMALGAFAIRFGVRRISDLNGFARSMPFTSVAFTIAGLSLVGVPMTIGFWSKWYLGVAAFENGWWWAVAALILSSLIALAYVARMLAAIWVAEPHHDRSGGIASARAPWLMLVPMWILAFANIWFFFQPDFLVSLTNAAAEAALNGASQ</sequence>
<keyword evidence="3" id="KW-1003">Cell membrane</keyword>
<evidence type="ECO:0000256" key="5">
    <source>
        <dbReference type="ARBA" id="ARBA00022989"/>
    </source>
</evidence>
<comment type="caution">
    <text evidence="10">The sequence shown here is derived from an EMBL/GenBank/DDBJ whole genome shotgun (WGS) entry which is preliminary data.</text>
</comment>
<name>A0ABU7LT00_9PROT</name>